<feature type="compositionally biased region" description="Basic residues" evidence="2">
    <location>
        <begin position="57"/>
        <end position="69"/>
    </location>
</feature>
<dbReference type="OrthoDB" id="2422919at2759"/>
<evidence type="ECO:0000256" key="2">
    <source>
        <dbReference type="SAM" id="MobiDB-lite"/>
    </source>
</evidence>
<evidence type="ECO:0000313" key="3">
    <source>
        <dbReference type="EMBL" id="CAG8436325.1"/>
    </source>
</evidence>
<keyword evidence="1" id="KW-0175">Coiled coil</keyword>
<proteinExistence type="predicted"/>
<reference evidence="3" key="1">
    <citation type="submission" date="2021-06" db="EMBL/GenBank/DDBJ databases">
        <authorList>
            <person name="Kallberg Y."/>
            <person name="Tangrot J."/>
            <person name="Rosling A."/>
        </authorList>
    </citation>
    <scope>NUCLEOTIDE SEQUENCE</scope>
    <source>
        <strain evidence="3">AZ414A</strain>
    </source>
</reference>
<dbReference type="EMBL" id="CAJVPK010000037">
    <property type="protein sequence ID" value="CAG8436325.1"/>
    <property type="molecule type" value="Genomic_DNA"/>
</dbReference>
<feature type="region of interest" description="Disordered" evidence="2">
    <location>
        <begin position="182"/>
        <end position="215"/>
    </location>
</feature>
<gene>
    <name evidence="3" type="ORF">DEBURN_LOCUS1010</name>
</gene>
<evidence type="ECO:0000313" key="4">
    <source>
        <dbReference type="Proteomes" id="UP000789706"/>
    </source>
</evidence>
<name>A0A9N8YNW6_9GLOM</name>
<comment type="caution">
    <text evidence="3">The sequence shown here is derived from an EMBL/GenBank/DDBJ whole genome shotgun (WGS) entry which is preliminary data.</text>
</comment>
<accession>A0A9N8YNW6</accession>
<feature type="coiled-coil region" evidence="1">
    <location>
        <begin position="76"/>
        <end position="124"/>
    </location>
</feature>
<dbReference type="Proteomes" id="UP000789706">
    <property type="component" value="Unassembled WGS sequence"/>
</dbReference>
<feature type="compositionally biased region" description="Low complexity" evidence="2">
    <location>
        <begin position="185"/>
        <end position="198"/>
    </location>
</feature>
<sequence length="312" mass="35383">METSPSIVSNITAPHAPVEVRSSSILQGNNNMDIDYVYAPFDRPPSRLGRRTVPTTKQHKNSRKISNKRRSSYISIERLKVDNSFLKNQNLKLSLELEHSRITIQALKNIVNQKDMTLQNFRNENQSAILKIRVLETFILSKHAKDGSIIVRSNNGGWIKPKRQRRWSIDFGPRNHLSLDDDVDTTLSTSSRRSPTSTICTNEQRSTESSRGGMLKRKTGDIIQSLASCRPTSTKIGYDSDSGISGEESDPEVEDYEDINEQVINEKLQKQRKLGKRFLRIFSSSLTNNTLTINQTPTTMTTSVTRNSQSRQ</sequence>
<organism evidence="3 4">
    <name type="scientific">Diversispora eburnea</name>
    <dbReference type="NCBI Taxonomy" id="1213867"/>
    <lineage>
        <taxon>Eukaryota</taxon>
        <taxon>Fungi</taxon>
        <taxon>Fungi incertae sedis</taxon>
        <taxon>Mucoromycota</taxon>
        <taxon>Glomeromycotina</taxon>
        <taxon>Glomeromycetes</taxon>
        <taxon>Diversisporales</taxon>
        <taxon>Diversisporaceae</taxon>
        <taxon>Diversispora</taxon>
    </lineage>
</organism>
<keyword evidence="4" id="KW-1185">Reference proteome</keyword>
<feature type="region of interest" description="Disordered" evidence="2">
    <location>
        <begin position="45"/>
        <end position="69"/>
    </location>
</feature>
<protein>
    <submittedName>
        <fullName evidence="3">3041_t:CDS:1</fullName>
    </submittedName>
</protein>
<dbReference type="AlphaFoldDB" id="A0A9N8YNW6"/>
<feature type="compositionally biased region" description="Polar residues" evidence="2">
    <location>
        <begin position="199"/>
        <end position="210"/>
    </location>
</feature>
<evidence type="ECO:0000256" key="1">
    <source>
        <dbReference type="SAM" id="Coils"/>
    </source>
</evidence>